<dbReference type="VEuPathDB" id="FungiDB:BO71DRAFT_454701"/>
<dbReference type="CDD" id="cd02440">
    <property type="entry name" value="AdoMet_MTases"/>
    <property type="match status" value="1"/>
</dbReference>
<dbReference type="InterPro" id="IPR029063">
    <property type="entry name" value="SAM-dependent_MTases_sf"/>
</dbReference>
<proteinExistence type="predicted"/>
<dbReference type="PANTHER" id="PTHR18895">
    <property type="entry name" value="HEMK METHYLTRANSFERASE"/>
    <property type="match status" value="1"/>
</dbReference>
<evidence type="ECO:0000313" key="2">
    <source>
        <dbReference type="EMBL" id="PYH87398.1"/>
    </source>
</evidence>
<dbReference type="InterPro" id="IPR002052">
    <property type="entry name" value="DNA_methylase_N6_adenine_CS"/>
</dbReference>
<dbReference type="GO" id="GO:0008757">
    <property type="term" value="F:S-adenosylmethionine-dependent methyltransferase activity"/>
    <property type="evidence" value="ECO:0007669"/>
    <property type="project" value="UniProtKB-ARBA"/>
</dbReference>
<dbReference type="Pfam" id="PF05175">
    <property type="entry name" value="MTS"/>
    <property type="match status" value="1"/>
</dbReference>
<keyword evidence="3" id="KW-1185">Reference proteome</keyword>
<dbReference type="InterPro" id="IPR050320">
    <property type="entry name" value="N5-glutamine_MTase"/>
</dbReference>
<keyword evidence="2" id="KW-0808">Transferase</keyword>
<dbReference type="PROSITE" id="PS00092">
    <property type="entry name" value="N6_MTASE"/>
    <property type="match status" value="1"/>
</dbReference>
<keyword evidence="2" id="KW-0489">Methyltransferase</keyword>
<dbReference type="InterPro" id="IPR007848">
    <property type="entry name" value="Small_mtfrase_dom"/>
</dbReference>
<dbReference type="GO" id="GO:0003676">
    <property type="term" value="F:nucleic acid binding"/>
    <property type="evidence" value="ECO:0007669"/>
    <property type="project" value="InterPro"/>
</dbReference>
<organism evidence="2 3">
    <name type="scientific">Aspergillus ellipticus CBS 707.79</name>
    <dbReference type="NCBI Taxonomy" id="1448320"/>
    <lineage>
        <taxon>Eukaryota</taxon>
        <taxon>Fungi</taxon>
        <taxon>Dikarya</taxon>
        <taxon>Ascomycota</taxon>
        <taxon>Pezizomycotina</taxon>
        <taxon>Eurotiomycetes</taxon>
        <taxon>Eurotiomycetidae</taxon>
        <taxon>Eurotiales</taxon>
        <taxon>Aspergillaceae</taxon>
        <taxon>Aspergillus</taxon>
        <taxon>Aspergillus subgen. Circumdati</taxon>
    </lineage>
</organism>
<dbReference type="EMBL" id="KZ826260">
    <property type="protein sequence ID" value="PYH87398.1"/>
    <property type="molecule type" value="Genomic_DNA"/>
</dbReference>
<name>A0A319DGZ0_9EURO</name>
<dbReference type="SUPFAM" id="SSF53335">
    <property type="entry name" value="S-adenosyl-L-methionine-dependent methyltransferases"/>
    <property type="match status" value="1"/>
</dbReference>
<dbReference type="STRING" id="1448320.A0A319DGZ0"/>
<dbReference type="OrthoDB" id="269872at2759"/>
<gene>
    <name evidence="2" type="ORF">BO71DRAFT_454701</name>
</gene>
<sequence length="325" mass="36149">MPRIPTRVILDAYRHDRLLPLLLRECRSINSAKNELRWLRERAVSIAHSKSTNRAATLLKSMCRARSRGVPLQYILSDQPFGELDILCKRGVLIPRADTETFTSHAASLISRDILKIGRPRDETPTAPLRIIDLCTGTGCISLLLHALLAPRVQQMSIVGVDISATAINLARRNLIHNVQRGSLSDRAMTDITFRPENVLQDVSRSSVAMESQQLNVVISNPPYISTESFTDGTTTRSVRIPEDIFYYHILSLSFNLKAGLVVLECGDRLQGRRVAALCNTLAQKYSRMDGLHVTVWPPANQGLDGSPPEDIEPCIVILHRTGSN</sequence>
<dbReference type="Gene3D" id="3.40.50.150">
    <property type="entry name" value="Vaccinia Virus protein VP39"/>
    <property type="match status" value="1"/>
</dbReference>
<accession>A0A319DGZ0</accession>
<dbReference type="Proteomes" id="UP000247810">
    <property type="component" value="Unassembled WGS sequence"/>
</dbReference>
<dbReference type="GO" id="GO:0005739">
    <property type="term" value="C:mitochondrion"/>
    <property type="evidence" value="ECO:0007669"/>
    <property type="project" value="TreeGrafter"/>
</dbReference>
<evidence type="ECO:0000259" key="1">
    <source>
        <dbReference type="Pfam" id="PF05175"/>
    </source>
</evidence>
<dbReference type="GO" id="GO:0032259">
    <property type="term" value="P:methylation"/>
    <property type="evidence" value="ECO:0007669"/>
    <property type="project" value="UniProtKB-KW"/>
</dbReference>
<dbReference type="PANTHER" id="PTHR18895:SF74">
    <property type="entry name" value="MTRF1L RELEASE FACTOR GLUTAMINE METHYLTRANSFERASE"/>
    <property type="match status" value="1"/>
</dbReference>
<feature type="domain" description="Methyltransferase small" evidence="1">
    <location>
        <begin position="130"/>
        <end position="232"/>
    </location>
</feature>
<reference evidence="2 3" key="1">
    <citation type="submission" date="2018-02" db="EMBL/GenBank/DDBJ databases">
        <title>The genomes of Aspergillus section Nigri reveals drivers in fungal speciation.</title>
        <authorList>
            <consortium name="DOE Joint Genome Institute"/>
            <person name="Vesth T.C."/>
            <person name="Nybo J."/>
            <person name="Theobald S."/>
            <person name="Brandl J."/>
            <person name="Frisvad J.C."/>
            <person name="Nielsen K.F."/>
            <person name="Lyhne E.K."/>
            <person name="Kogle M.E."/>
            <person name="Kuo A."/>
            <person name="Riley R."/>
            <person name="Clum A."/>
            <person name="Nolan M."/>
            <person name="Lipzen A."/>
            <person name="Salamov A."/>
            <person name="Henrissat B."/>
            <person name="Wiebenga A."/>
            <person name="De vries R.P."/>
            <person name="Grigoriev I.V."/>
            <person name="Mortensen U.H."/>
            <person name="Andersen M.R."/>
            <person name="Baker S.E."/>
        </authorList>
    </citation>
    <scope>NUCLEOTIDE SEQUENCE [LARGE SCALE GENOMIC DNA]</scope>
    <source>
        <strain evidence="2 3">CBS 707.79</strain>
    </source>
</reference>
<protein>
    <submittedName>
        <fullName evidence="2">S-adenosyl-L-methionine-dependent methyltransferase</fullName>
    </submittedName>
</protein>
<evidence type="ECO:0000313" key="3">
    <source>
        <dbReference type="Proteomes" id="UP000247810"/>
    </source>
</evidence>
<dbReference type="AlphaFoldDB" id="A0A319DGZ0"/>